<feature type="non-terminal residue" evidence="1">
    <location>
        <position position="33"/>
    </location>
</feature>
<accession>X1V6K4</accession>
<name>X1V6K4_9ZZZZ</name>
<protein>
    <recommendedName>
        <fullName evidence="2">FAD-dependent oxidoreductase 2 FAD binding domain-containing protein</fullName>
    </recommendedName>
</protein>
<gene>
    <name evidence="1" type="ORF">S12H4_48915</name>
</gene>
<sequence>MKRRDFDMVVIGGGAGGLFAATAATLLGAKTCP</sequence>
<evidence type="ECO:0000313" key="1">
    <source>
        <dbReference type="EMBL" id="GAJ07946.1"/>
    </source>
</evidence>
<reference evidence="1" key="1">
    <citation type="journal article" date="2014" name="Front. Microbiol.">
        <title>High frequency of phylogenetically diverse reductive dehalogenase-homologous genes in deep subseafloor sedimentary metagenomes.</title>
        <authorList>
            <person name="Kawai M."/>
            <person name="Futagami T."/>
            <person name="Toyoda A."/>
            <person name="Takaki Y."/>
            <person name="Nishi S."/>
            <person name="Hori S."/>
            <person name="Arai W."/>
            <person name="Tsubouchi T."/>
            <person name="Morono Y."/>
            <person name="Uchiyama I."/>
            <person name="Ito T."/>
            <person name="Fujiyama A."/>
            <person name="Inagaki F."/>
            <person name="Takami H."/>
        </authorList>
    </citation>
    <scope>NUCLEOTIDE SEQUENCE</scope>
    <source>
        <strain evidence="1">Expedition CK06-06</strain>
    </source>
</reference>
<evidence type="ECO:0008006" key="2">
    <source>
        <dbReference type="Google" id="ProtNLM"/>
    </source>
</evidence>
<organism evidence="1">
    <name type="scientific">marine sediment metagenome</name>
    <dbReference type="NCBI Taxonomy" id="412755"/>
    <lineage>
        <taxon>unclassified sequences</taxon>
        <taxon>metagenomes</taxon>
        <taxon>ecological metagenomes</taxon>
    </lineage>
</organism>
<dbReference type="InterPro" id="IPR036188">
    <property type="entry name" value="FAD/NAD-bd_sf"/>
</dbReference>
<dbReference type="AlphaFoldDB" id="X1V6K4"/>
<dbReference type="Gene3D" id="3.50.50.60">
    <property type="entry name" value="FAD/NAD(P)-binding domain"/>
    <property type="match status" value="1"/>
</dbReference>
<proteinExistence type="predicted"/>
<dbReference type="SUPFAM" id="SSF51905">
    <property type="entry name" value="FAD/NAD(P)-binding domain"/>
    <property type="match status" value="1"/>
</dbReference>
<comment type="caution">
    <text evidence="1">The sequence shown here is derived from an EMBL/GenBank/DDBJ whole genome shotgun (WGS) entry which is preliminary data.</text>
</comment>
<dbReference type="EMBL" id="BARW01030623">
    <property type="protein sequence ID" value="GAJ07946.1"/>
    <property type="molecule type" value="Genomic_DNA"/>
</dbReference>